<evidence type="ECO:0000313" key="2">
    <source>
        <dbReference type="Proteomes" id="UP000823982"/>
    </source>
</evidence>
<gene>
    <name evidence="1" type="ORF">IAD01_04155</name>
</gene>
<dbReference type="InterPro" id="IPR024523">
    <property type="entry name" value="DUF3793"/>
</dbReference>
<dbReference type="EMBL" id="DVIR01000038">
    <property type="protein sequence ID" value="HIS24578.1"/>
    <property type="molecule type" value="Genomic_DNA"/>
</dbReference>
<organism evidence="1 2">
    <name type="scientific">Candidatus Faeciplasma gallinarum</name>
    <dbReference type="NCBI Taxonomy" id="2840799"/>
    <lineage>
        <taxon>Bacteria</taxon>
        <taxon>Bacillati</taxon>
        <taxon>Bacillota</taxon>
        <taxon>Clostridia</taxon>
        <taxon>Eubacteriales</taxon>
        <taxon>Oscillospiraceae</taxon>
        <taxon>Oscillospiraceae incertae sedis</taxon>
        <taxon>Candidatus Faeciplasma</taxon>
    </lineage>
</organism>
<evidence type="ECO:0000313" key="1">
    <source>
        <dbReference type="EMBL" id="HIS24578.1"/>
    </source>
</evidence>
<dbReference type="Proteomes" id="UP000823982">
    <property type="component" value="Unassembled WGS sequence"/>
</dbReference>
<proteinExistence type="predicted"/>
<comment type="caution">
    <text evidence="1">The sequence shown here is derived from an EMBL/GenBank/DDBJ whole genome shotgun (WGS) entry which is preliminary data.</text>
</comment>
<dbReference type="Pfam" id="PF12672">
    <property type="entry name" value="DUF3793"/>
    <property type="match status" value="1"/>
</dbReference>
<sequence length="188" mass="21478">MSEDLIINHCSPTLAGIKTGNLFSCDCPCRAELMGELRCLNKKLVPKGVRVLPLKVSGGRALIYTYRPTSLEVDLSDKRARELLISCGYRPECPDRCVVHLINRLSSLEEFPHEIGLFLSYPPEDVLGFIRNHACNHKCVGCWKVYGDVKAAQNTFERYERCKKIYSRQWKKGKPIEQLTVADRYFLP</sequence>
<accession>A0A9D1EN95</accession>
<dbReference type="AlphaFoldDB" id="A0A9D1EN95"/>
<reference evidence="1" key="1">
    <citation type="submission" date="2020-10" db="EMBL/GenBank/DDBJ databases">
        <authorList>
            <person name="Gilroy R."/>
        </authorList>
    </citation>
    <scope>NUCLEOTIDE SEQUENCE</scope>
    <source>
        <strain evidence="1">CHK157-1446</strain>
    </source>
</reference>
<name>A0A9D1EN95_9FIRM</name>
<reference evidence="1" key="2">
    <citation type="journal article" date="2021" name="PeerJ">
        <title>Extensive microbial diversity within the chicken gut microbiome revealed by metagenomics and culture.</title>
        <authorList>
            <person name="Gilroy R."/>
            <person name="Ravi A."/>
            <person name="Getino M."/>
            <person name="Pursley I."/>
            <person name="Horton D.L."/>
            <person name="Alikhan N.F."/>
            <person name="Baker D."/>
            <person name="Gharbi K."/>
            <person name="Hall N."/>
            <person name="Watson M."/>
            <person name="Adriaenssens E.M."/>
            <person name="Foster-Nyarko E."/>
            <person name="Jarju S."/>
            <person name="Secka A."/>
            <person name="Antonio M."/>
            <person name="Oren A."/>
            <person name="Chaudhuri R.R."/>
            <person name="La Ragione R."/>
            <person name="Hildebrand F."/>
            <person name="Pallen M.J."/>
        </authorList>
    </citation>
    <scope>NUCLEOTIDE SEQUENCE</scope>
    <source>
        <strain evidence="1">CHK157-1446</strain>
    </source>
</reference>
<protein>
    <submittedName>
        <fullName evidence="1">DUF3793 family protein</fullName>
    </submittedName>
</protein>